<keyword evidence="1" id="KW-0732">Signal</keyword>
<dbReference type="PROSITE" id="PS51257">
    <property type="entry name" value="PROKAR_LIPOPROTEIN"/>
    <property type="match status" value="1"/>
</dbReference>
<organism evidence="2 3">
    <name type="scientific">Branchiibius hedensis</name>
    <dbReference type="NCBI Taxonomy" id="672460"/>
    <lineage>
        <taxon>Bacteria</taxon>
        <taxon>Bacillati</taxon>
        <taxon>Actinomycetota</taxon>
        <taxon>Actinomycetes</taxon>
        <taxon>Micrococcales</taxon>
        <taxon>Dermacoccaceae</taxon>
        <taxon>Branchiibius</taxon>
    </lineage>
</organism>
<dbReference type="AlphaFoldDB" id="A0A2Y9C2F1"/>
<evidence type="ECO:0000313" key="3">
    <source>
        <dbReference type="Proteomes" id="UP000250028"/>
    </source>
</evidence>
<proteinExistence type="predicted"/>
<evidence type="ECO:0000313" key="2">
    <source>
        <dbReference type="EMBL" id="SSA35983.1"/>
    </source>
</evidence>
<keyword evidence="3" id="KW-1185">Reference proteome</keyword>
<dbReference type="Proteomes" id="UP000250028">
    <property type="component" value="Unassembled WGS sequence"/>
</dbReference>
<reference evidence="3" key="1">
    <citation type="submission" date="2016-10" db="EMBL/GenBank/DDBJ databases">
        <authorList>
            <person name="Varghese N."/>
            <person name="Submissions S."/>
        </authorList>
    </citation>
    <scope>NUCLEOTIDE SEQUENCE [LARGE SCALE GENOMIC DNA]</scope>
    <source>
        <strain evidence="3">DSM 22951</strain>
    </source>
</reference>
<evidence type="ECO:0000256" key="1">
    <source>
        <dbReference type="SAM" id="SignalP"/>
    </source>
</evidence>
<sequence>MNGAMRFKVIGTLATTGVLAMTGSAAMACVPGPGGSSGYTCTGGLVPSGTYSNLKVTGQCGVADGATITVRGNVWVASNATFDAQSAPATITVGGDVTAGSGSLLGLGCQPAELVGNSAHPCETNPTGHSTISVKGNVTAFKASVVLLNGVTVRGNVAVLGGGSPVIPWSIKNNNVGRNITVAGQNTEWIGVMFNKVGRNVLLYDIALSDPDPGAPGVFIVKNTIQRNLICYRLTPGVSGGFAPGSVNVVGGSALGQCASLV</sequence>
<gene>
    <name evidence="2" type="ORF">SAMN04489750_3362</name>
</gene>
<accession>A0A2Y9C2F1</accession>
<feature type="chain" id="PRO_5015877864" evidence="1">
    <location>
        <begin position="29"/>
        <end position="262"/>
    </location>
</feature>
<name>A0A2Y9C2F1_9MICO</name>
<feature type="signal peptide" evidence="1">
    <location>
        <begin position="1"/>
        <end position="28"/>
    </location>
</feature>
<protein>
    <submittedName>
        <fullName evidence="2">Uncharacterized protein</fullName>
    </submittedName>
</protein>
<dbReference type="EMBL" id="UESZ01000001">
    <property type="protein sequence ID" value="SSA35983.1"/>
    <property type="molecule type" value="Genomic_DNA"/>
</dbReference>